<keyword evidence="3" id="KW-1185">Reference proteome</keyword>
<feature type="transmembrane region" description="Helical" evidence="1">
    <location>
        <begin position="47"/>
        <end position="65"/>
    </location>
</feature>
<evidence type="ECO:0000313" key="3">
    <source>
        <dbReference type="Proteomes" id="UP001164929"/>
    </source>
</evidence>
<keyword evidence="1" id="KW-0472">Membrane</keyword>
<comment type="caution">
    <text evidence="2">The sequence shown here is derived from an EMBL/GenBank/DDBJ whole genome shotgun (WGS) entry which is preliminary data.</text>
</comment>
<protein>
    <submittedName>
        <fullName evidence="2">Uncharacterized protein</fullName>
    </submittedName>
</protein>
<organism evidence="2 3">
    <name type="scientific">Populus alba x Populus x berolinensis</name>
    <dbReference type="NCBI Taxonomy" id="444605"/>
    <lineage>
        <taxon>Eukaryota</taxon>
        <taxon>Viridiplantae</taxon>
        <taxon>Streptophyta</taxon>
        <taxon>Embryophyta</taxon>
        <taxon>Tracheophyta</taxon>
        <taxon>Spermatophyta</taxon>
        <taxon>Magnoliopsida</taxon>
        <taxon>eudicotyledons</taxon>
        <taxon>Gunneridae</taxon>
        <taxon>Pentapetalae</taxon>
        <taxon>rosids</taxon>
        <taxon>fabids</taxon>
        <taxon>Malpighiales</taxon>
        <taxon>Salicaceae</taxon>
        <taxon>Saliceae</taxon>
        <taxon>Populus</taxon>
    </lineage>
</organism>
<keyword evidence="1" id="KW-0812">Transmembrane</keyword>
<keyword evidence="1" id="KW-1133">Transmembrane helix</keyword>
<dbReference type="EMBL" id="JAQIZT010000006">
    <property type="protein sequence ID" value="KAJ6993478.1"/>
    <property type="molecule type" value="Genomic_DNA"/>
</dbReference>
<reference evidence="2" key="1">
    <citation type="journal article" date="2023" name="Mol. Ecol. Resour.">
        <title>Chromosome-level genome assembly of a triploid poplar Populus alba 'Berolinensis'.</title>
        <authorList>
            <person name="Chen S."/>
            <person name="Yu Y."/>
            <person name="Wang X."/>
            <person name="Wang S."/>
            <person name="Zhang T."/>
            <person name="Zhou Y."/>
            <person name="He R."/>
            <person name="Meng N."/>
            <person name="Wang Y."/>
            <person name="Liu W."/>
            <person name="Liu Z."/>
            <person name="Liu J."/>
            <person name="Guo Q."/>
            <person name="Huang H."/>
            <person name="Sederoff R.R."/>
            <person name="Wang G."/>
            <person name="Qu G."/>
            <person name="Chen S."/>
        </authorList>
    </citation>
    <scope>NUCLEOTIDE SEQUENCE</scope>
    <source>
        <strain evidence="2">SC-2020</strain>
    </source>
</reference>
<name>A0AAD6QNF1_9ROSI</name>
<dbReference type="AlphaFoldDB" id="A0AAD6QNF1"/>
<accession>A0AAD6QNF1</accession>
<sequence length="97" mass="11125">MMTILVLRSFYYSGLSLWVSSLASVSVVLFPCLWFQRSRDSNDGGRLLLVFFLLLVRLLLCYRLPMLPSSFSLSLWFPFFFPFLSVIPCALSSSLDL</sequence>
<dbReference type="Proteomes" id="UP001164929">
    <property type="component" value="Chromosome 6"/>
</dbReference>
<evidence type="ECO:0000256" key="1">
    <source>
        <dbReference type="SAM" id="Phobius"/>
    </source>
</evidence>
<feature type="transmembrane region" description="Helical" evidence="1">
    <location>
        <begin position="71"/>
        <end position="91"/>
    </location>
</feature>
<proteinExistence type="predicted"/>
<gene>
    <name evidence="2" type="ORF">NC653_016573</name>
</gene>
<evidence type="ECO:0000313" key="2">
    <source>
        <dbReference type="EMBL" id="KAJ6993478.1"/>
    </source>
</evidence>
<feature type="transmembrane region" description="Helical" evidence="1">
    <location>
        <begin position="15"/>
        <end position="35"/>
    </location>
</feature>